<evidence type="ECO:0000313" key="1">
    <source>
        <dbReference type="EMBL" id="CAH1789681.1"/>
    </source>
</evidence>
<dbReference type="EMBL" id="CAIIXF020000007">
    <property type="protein sequence ID" value="CAH1789681.1"/>
    <property type="molecule type" value="Genomic_DNA"/>
</dbReference>
<sequence length="265" mass="30581">MKGLMIIFAWLAAISADELCTKDAVVRFSRELSKMKEEIISACKGEDMITDCNDVPFYTGVKTIKTEEGRIFSVYCEQGWTYIFKRFDGSVNFYLPWADYKKGFGKTNCEHFIGLDNLASLVKQRGYKARIDLATWPETNTNPSKGYAEYTTFKVANESDKYRLTIGGYSGTVQDSMAWQNNMRFTTYDQDNDIWGPGNCGTRYKGAWWDSKCHNSNLFGDYNFKPQCTFAQCITWKNWPQSLVPGKDNYYYSFKEASMKICHKH</sequence>
<dbReference type="PANTHER" id="PTHR19143">
    <property type="entry name" value="FIBRINOGEN/TENASCIN/ANGIOPOEITIN"/>
    <property type="match status" value="1"/>
</dbReference>
<accession>A0A8J1XRI1</accession>
<dbReference type="OrthoDB" id="10050215at2759"/>
<dbReference type="PANTHER" id="PTHR19143:SF458">
    <property type="entry name" value="FIBRINOGEN C-TERMINAL DOMAIN-CONTAINING PROTEIN-RELATED"/>
    <property type="match status" value="1"/>
</dbReference>
<dbReference type="AlphaFoldDB" id="A0A8J1XRI1"/>
<reference evidence="1" key="1">
    <citation type="submission" date="2022-03" db="EMBL/GenBank/DDBJ databases">
        <authorList>
            <person name="Martin C."/>
        </authorList>
    </citation>
    <scope>NUCLEOTIDE SEQUENCE</scope>
</reference>
<dbReference type="Gene3D" id="3.90.215.10">
    <property type="entry name" value="Gamma Fibrinogen, chain A, domain 1"/>
    <property type="match status" value="1"/>
</dbReference>
<dbReference type="Pfam" id="PF00147">
    <property type="entry name" value="Fibrinogen_C"/>
    <property type="match status" value="1"/>
</dbReference>
<dbReference type="Proteomes" id="UP000749559">
    <property type="component" value="Unassembled WGS sequence"/>
</dbReference>
<dbReference type="PROSITE" id="PS51406">
    <property type="entry name" value="FIBRINOGEN_C_2"/>
    <property type="match status" value="1"/>
</dbReference>
<dbReference type="GO" id="GO:0005615">
    <property type="term" value="C:extracellular space"/>
    <property type="evidence" value="ECO:0007669"/>
    <property type="project" value="TreeGrafter"/>
</dbReference>
<dbReference type="InterPro" id="IPR014716">
    <property type="entry name" value="Fibrinogen_a/b/g_C_1"/>
</dbReference>
<organism evidence="1 2">
    <name type="scientific">Owenia fusiformis</name>
    <name type="common">Polychaete worm</name>
    <dbReference type="NCBI Taxonomy" id="6347"/>
    <lineage>
        <taxon>Eukaryota</taxon>
        <taxon>Metazoa</taxon>
        <taxon>Spiralia</taxon>
        <taxon>Lophotrochozoa</taxon>
        <taxon>Annelida</taxon>
        <taxon>Polychaeta</taxon>
        <taxon>Sedentaria</taxon>
        <taxon>Canalipalpata</taxon>
        <taxon>Sabellida</taxon>
        <taxon>Oweniida</taxon>
        <taxon>Oweniidae</taxon>
        <taxon>Owenia</taxon>
    </lineage>
</organism>
<proteinExistence type="predicted"/>
<gene>
    <name evidence="1" type="ORF">OFUS_LOCUS14998</name>
</gene>
<dbReference type="InterPro" id="IPR002181">
    <property type="entry name" value="Fibrinogen_a/b/g_C_dom"/>
</dbReference>
<evidence type="ECO:0000313" key="2">
    <source>
        <dbReference type="Proteomes" id="UP000749559"/>
    </source>
</evidence>
<dbReference type="InterPro" id="IPR050373">
    <property type="entry name" value="Fibrinogen_C-term_domain"/>
</dbReference>
<protein>
    <submittedName>
        <fullName evidence="1">Uncharacterized protein</fullName>
    </submittedName>
</protein>
<dbReference type="CDD" id="cd00087">
    <property type="entry name" value="FReD"/>
    <property type="match status" value="1"/>
</dbReference>
<dbReference type="SUPFAM" id="SSF56496">
    <property type="entry name" value="Fibrinogen C-terminal domain-like"/>
    <property type="match status" value="1"/>
</dbReference>
<comment type="caution">
    <text evidence="1">The sequence shown here is derived from an EMBL/GenBank/DDBJ whole genome shotgun (WGS) entry which is preliminary data.</text>
</comment>
<dbReference type="SMART" id="SM00186">
    <property type="entry name" value="FBG"/>
    <property type="match status" value="1"/>
</dbReference>
<dbReference type="InterPro" id="IPR036056">
    <property type="entry name" value="Fibrinogen-like_C"/>
</dbReference>
<keyword evidence="2" id="KW-1185">Reference proteome</keyword>
<name>A0A8J1XRI1_OWEFU</name>